<reference evidence="2 3" key="1">
    <citation type="submission" date="2019-02" db="EMBL/GenBank/DDBJ databases">
        <title>Deep-cultivation of Planctomycetes and their phenomic and genomic characterization uncovers novel biology.</title>
        <authorList>
            <person name="Wiegand S."/>
            <person name="Jogler M."/>
            <person name="Boedeker C."/>
            <person name="Pinto D."/>
            <person name="Vollmers J."/>
            <person name="Rivas-Marin E."/>
            <person name="Kohn T."/>
            <person name="Peeters S.H."/>
            <person name="Heuer A."/>
            <person name="Rast P."/>
            <person name="Oberbeckmann S."/>
            <person name="Bunk B."/>
            <person name="Jeske O."/>
            <person name="Meyerdierks A."/>
            <person name="Storesund J.E."/>
            <person name="Kallscheuer N."/>
            <person name="Luecker S."/>
            <person name="Lage O.M."/>
            <person name="Pohl T."/>
            <person name="Merkel B.J."/>
            <person name="Hornburger P."/>
            <person name="Mueller R.-W."/>
            <person name="Bruemmer F."/>
            <person name="Labrenz M."/>
            <person name="Spormann A.M."/>
            <person name="Op Den Camp H."/>
            <person name="Overmann J."/>
            <person name="Amann R."/>
            <person name="Jetten M.S.M."/>
            <person name="Mascher T."/>
            <person name="Medema M.H."/>
            <person name="Devos D.P."/>
            <person name="Kaster A.-K."/>
            <person name="Ovreas L."/>
            <person name="Rohde M."/>
            <person name="Galperin M.Y."/>
            <person name="Jogler C."/>
        </authorList>
    </citation>
    <scope>NUCLEOTIDE SEQUENCE [LARGE SCALE GENOMIC DNA]</scope>
    <source>
        <strain evidence="2 3">Pla22</strain>
    </source>
</reference>
<gene>
    <name evidence="2" type="ORF">Pla22_22160</name>
</gene>
<dbReference type="OrthoDB" id="278441at2"/>
<evidence type="ECO:0000313" key="3">
    <source>
        <dbReference type="Proteomes" id="UP000316598"/>
    </source>
</evidence>
<dbReference type="Gene3D" id="2.170.130.30">
    <property type="match status" value="1"/>
</dbReference>
<dbReference type="InterPro" id="IPR027954">
    <property type="entry name" value="Transcobalamin-like_C"/>
</dbReference>
<sequence>MRNLLFFCLLPLAWGCGSQTAERSATAPTVVSGSVIIEVITDGKTQKVVVEDVLEGTTLEAVMRNVEEIEIDISGSGTTAFVNQIGDVATGSTEGWTYKVDGKHVNVGIGSFELTPPTTVSWSYGEYSP</sequence>
<keyword evidence="3" id="KW-1185">Reference proteome</keyword>
<accession>A0A5C5WV83</accession>
<evidence type="ECO:0000259" key="1">
    <source>
        <dbReference type="Pfam" id="PF14478"/>
    </source>
</evidence>
<dbReference type="EMBL" id="SJPI01000001">
    <property type="protein sequence ID" value="TWT54566.1"/>
    <property type="molecule type" value="Genomic_DNA"/>
</dbReference>
<dbReference type="RefSeq" id="WP_146514589.1">
    <property type="nucleotide sequence ID" value="NZ_SJPI01000001.1"/>
</dbReference>
<name>A0A5C5WV83_9BACT</name>
<proteinExistence type="predicted"/>
<dbReference type="AlphaFoldDB" id="A0A5C5WV83"/>
<evidence type="ECO:0000313" key="2">
    <source>
        <dbReference type="EMBL" id="TWT54566.1"/>
    </source>
</evidence>
<dbReference type="Proteomes" id="UP000316598">
    <property type="component" value="Unassembled WGS sequence"/>
</dbReference>
<comment type="caution">
    <text evidence="2">The sequence shown here is derived from an EMBL/GenBank/DDBJ whole genome shotgun (WGS) entry which is preliminary data.</text>
</comment>
<dbReference type="Pfam" id="PF14478">
    <property type="entry name" value="DUF4430"/>
    <property type="match status" value="1"/>
</dbReference>
<protein>
    <recommendedName>
        <fullName evidence="1">Transcobalamin-like C-terminal domain-containing protein</fullName>
    </recommendedName>
</protein>
<organism evidence="2 3">
    <name type="scientific">Rubripirellula amarantea</name>
    <dbReference type="NCBI Taxonomy" id="2527999"/>
    <lineage>
        <taxon>Bacteria</taxon>
        <taxon>Pseudomonadati</taxon>
        <taxon>Planctomycetota</taxon>
        <taxon>Planctomycetia</taxon>
        <taxon>Pirellulales</taxon>
        <taxon>Pirellulaceae</taxon>
        <taxon>Rubripirellula</taxon>
    </lineage>
</organism>
<feature type="domain" description="Transcobalamin-like C-terminal" evidence="1">
    <location>
        <begin position="56"/>
        <end position="125"/>
    </location>
</feature>